<evidence type="ECO:0000256" key="3">
    <source>
        <dbReference type="ARBA" id="ARBA00022448"/>
    </source>
</evidence>
<comment type="similarity">
    <text evidence="2">Belongs to the ERD2 family.</text>
</comment>
<evidence type="ECO:0000256" key="8">
    <source>
        <dbReference type="ARBA" id="ARBA00022989"/>
    </source>
</evidence>
<evidence type="ECO:0000256" key="4">
    <source>
        <dbReference type="ARBA" id="ARBA00022692"/>
    </source>
</evidence>
<evidence type="ECO:0000256" key="2">
    <source>
        <dbReference type="ARBA" id="ARBA00010120"/>
    </source>
</evidence>
<evidence type="ECO:0000256" key="5">
    <source>
        <dbReference type="ARBA" id="ARBA00022824"/>
    </source>
</evidence>
<keyword evidence="9 12" id="KW-0472">Membrane</keyword>
<protein>
    <recommendedName>
        <fullName evidence="15">ER lumen protein-retaining receptor</fullName>
    </recommendedName>
</protein>
<feature type="transmembrane region" description="Helical" evidence="12">
    <location>
        <begin position="20"/>
        <end position="40"/>
    </location>
</feature>
<evidence type="ECO:0008006" key="15">
    <source>
        <dbReference type="Google" id="ProtNLM"/>
    </source>
</evidence>
<dbReference type="EMBL" id="CAUYUJ010015614">
    <property type="protein sequence ID" value="CAK0856190.1"/>
    <property type="molecule type" value="Genomic_DNA"/>
</dbReference>
<feature type="transmembrane region" description="Helical" evidence="12">
    <location>
        <begin position="143"/>
        <end position="163"/>
    </location>
</feature>
<name>A0ABN9UDY4_9DINO</name>
<accession>A0ABN9UDY4</accession>
<evidence type="ECO:0000256" key="10">
    <source>
        <dbReference type="ARBA" id="ARBA00023170"/>
    </source>
</evidence>
<keyword evidence="8 12" id="KW-1133">Transmembrane helix</keyword>
<keyword evidence="14" id="KW-1185">Reference proteome</keyword>
<keyword evidence="3" id="KW-0813">Transport</keyword>
<sequence length="455" mass="49796">MYAMVFIFRYLDLFWSYISLYNTTMKLVFITTTVYLIYLMRYKVPISQTYERSTDSFQYELYVLGPCFVIGLLCTEEYTIPDILWSTSIWLESVALLPQLVLLQQAREVENLTADFVGTLGAYRFFYILNWIYRYFAEDYVNVVGWIGGLVQTGLYCDFFYYYAKSKWYGNKLVLPVLQSRLLRFSLAPGAGPRELLALLAALSSVPGALALRLRTPGPEGEERALHLADAAAAAAERRTLAAHLALCVALAGWASAAVGFVAPGARGGASPRSFRGAVELQRPSAAEEQILEASNPLASLAVFAATLGLAVTMVASPVRADDEAQDSQSTIAGKISRKKKKREAQVAEAKKEERVAAAPAAQESGGGFSISLPSFSIPNNFEAAPKAVKPADSEAAPVKPFKVRGDKVYINPSDELDLDEVPLGAPNPPLLAAFLFGPSFIYLAFWVLGSLEII</sequence>
<evidence type="ECO:0000313" key="13">
    <source>
        <dbReference type="EMBL" id="CAK0856190.1"/>
    </source>
</evidence>
<dbReference type="InterPro" id="IPR000133">
    <property type="entry name" value="ER_ret_rcpt"/>
</dbReference>
<keyword evidence="7" id="KW-0653">Protein transport</keyword>
<gene>
    <name evidence="13" type="ORF">PCOR1329_LOCUS46645</name>
</gene>
<comment type="subcellular location">
    <subcellularLocation>
        <location evidence="1">Endoplasmic reticulum membrane</location>
        <topology evidence="1">Multi-pass membrane protein</topology>
    </subcellularLocation>
</comment>
<reference evidence="13" key="1">
    <citation type="submission" date="2023-10" db="EMBL/GenBank/DDBJ databases">
        <authorList>
            <person name="Chen Y."/>
            <person name="Shah S."/>
            <person name="Dougan E. K."/>
            <person name="Thang M."/>
            <person name="Chan C."/>
        </authorList>
    </citation>
    <scope>NUCLEOTIDE SEQUENCE [LARGE SCALE GENOMIC DNA]</scope>
</reference>
<dbReference type="Proteomes" id="UP001189429">
    <property type="component" value="Unassembled WGS sequence"/>
</dbReference>
<feature type="region of interest" description="Disordered" evidence="11">
    <location>
        <begin position="319"/>
        <end position="339"/>
    </location>
</feature>
<evidence type="ECO:0000256" key="6">
    <source>
        <dbReference type="ARBA" id="ARBA00022892"/>
    </source>
</evidence>
<feature type="transmembrane region" description="Helical" evidence="12">
    <location>
        <begin position="241"/>
        <end position="263"/>
    </location>
</feature>
<keyword evidence="5" id="KW-0256">Endoplasmic reticulum</keyword>
<evidence type="ECO:0000256" key="9">
    <source>
        <dbReference type="ARBA" id="ARBA00023136"/>
    </source>
</evidence>
<organism evidence="13 14">
    <name type="scientific">Prorocentrum cordatum</name>
    <dbReference type="NCBI Taxonomy" id="2364126"/>
    <lineage>
        <taxon>Eukaryota</taxon>
        <taxon>Sar</taxon>
        <taxon>Alveolata</taxon>
        <taxon>Dinophyceae</taxon>
        <taxon>Prorocentrales</taxon>
        <taxon>Prorocentraceae</taxon>
        <taxon>Prorocentrum</taxon>
    </lineage>
</organism>
<evidence type="ECO:0000256" key="1">
    <source>
        <dbReference type="ARBA" id="ARBA00004477"/>
    </source>
</evidence>
<evidence type="ECO:0000313" key="14">
    <source>
        <dbReference type="Proteomes" id="UP001189429"/>
    </source>
</evidence>
<evidence type="ECO:0000256" key="7">
    <source>
        <dbReference type="ARBA" id="ARBA00022927"/>
    </source>
</evidence>
<feature type="transmembrane region" description="Helical" evidence="12">
    <location>
        <begin position="115"/>
        <end position="137"/>
    </location>
</feature>
<keyword evidence="4 12" id="KW-0812">Transmembrane</keyword>
<dbReference type="Pfam" id="PF00810">
    <property type="entry name" value="ER_lumen_recept"/>
    <property type="match status" value="1"/>
</dbReference>
<proteinExistence type="inferred from homology"/>
<keyword evidence="10" id="KW-0675">Receptor</keyword>
<dbReference type="PANTHER" id="PTHR10585">
    <property type="entry name" value="ER LUMEN PROTEIN RETAINING RECEPTOR"/>
    <property type="match status" value="1"/>
</dbReference>
<keyword evidence="6" id="KW-0931">ER-Golgi transport</keyword>
<evidence type="ECO:0000256" key="11">
    <source>
        <dbReference type="SAM" id="MobiDB-lite"/>
    </source>
</evidence>
<dbReference type="PRINTS" id="PR00660">
    <property type="entry name" value="ERLUMENR"/>
</dbReference>
<evidence type="ECO:0000256" key="12">
    <source>
        <dbReference type="SAM" id="Phobius"/>
    </source>
</evidence>
<feature type="transmembrane region" description="Helical" evidence="12">
    <location>
        <begin position="431"/>
        <end position="449"/>
    </location>
</feature>
<comment type="caution">
    <text evidence="13">The sequence shown here is derived from an EMBL/GenBank/DDBJ whole genome shotgun (WGS) entry which is preliminary data.</text>
</comment>